<keyword evidence="2" id="KW-1185">Reference proteome</keyword>
<gene>
    <name evidence="1" type="ORF">Q8A57_00430</name>
</gene>
<sequence length="63" mass="7404">MDRPHVERGDWIMLKACEEQESVEARVYNVHEDGTLFVGYHMGSFKTMKAKAIWADTFWKVID</sequence>
<name>A0AAW8AZQ8_9GAMM</name>
<accession>A0AAW8AZQ8</accession>
<protein>
    <submittedName>
        <fullName evidence="1">Uncharacterized protein</fullName>
    </submittedName>
</protein>
<dbReference type="EMBL" id="JAUUUU010000001">
    <property type="protein sequence ID" value="MDP1519430.1"/>
    <property type="molecule type" value="Genomic_DNA"/>
</dbReference>
<dbReference type="Proteomes" id="UP001178354">
    <property type="component" value="Unassembled WGS sequence"/>
</dbReference>
<dbReference type="AlphaFoldDB" id="A0AAW8AZQ8"/>
<comment type="caution">
    <text evidence="1">The sequence shown here is derived from an EMBL/GenBank/DDBJ whole genome shotgun (WGS) entry which is preliminary data.</text>
</comment>
<evidence type="ECO:0000313" key="1">
    <source>
        <dbReference type="EMBL" id="MDP1519430.1"/>
    </source>
</evidence>
<organism evidence="1 2">
    <name type="scientific">Porticoccus litoralis</name>
    <dbReference type="NCBI Taxonomy" id="434086"/>
    <lineage>
        <taxon>Bacteria</taxon>
        <taxon>Pseudomonadati</taxon>
        <taxon>Pseudomonadota</taxon>
        <taxon>Gammaproteobacteria</taxon>
        <taxon>Cellvibrionales</taxon>
        <taxon>Porticoccaceae</taxon>
        <taxon>Porticoccus</taxon>
    </lineage>
</organism>
<reference evidence="1" key="1">
    <citation type="journal article" date="2010" name="Int. J. Syst. Evol. Microbiol.">
        <title>Porticoccus litoralis gen. nov., sp. nov., a gammaproteobacterium isolated from the Yellow Sea.</title>
        <authorList>
            <person name="Oh H.M."/>
            <person name="Kim H."/>
            <person name="Kim K.M."/>
            <person name="Min G.S."/>
            <person name="Cho J.C."/>
        </authorList>
    </citation>
    <scope>NUCLEOTIDE SEQUENCE</scope>
    <source>
        <strain evidence="1">DSM 25064</strain>
    </source>
</reference>
<proteinExistence type="predicted"/>
<evidence type="ECO:0000313" key="2">
    <source>
        <dbReference type="Proteomes" id="UP001178354"/>
    </source>
</evidence>
<dbReference type="RefSeq" id="WP_305168946.1">
    <property type="nucleotide sequence ID" value="NZ_JAUUUU010000001.1"/>
</dbReference>
<reference evidence="1" key="2">
    <citation type="submission" date="2023-08" db="EMBL/GenBank/DDBJ databases">
        <authorList>
            <person name="Luo J."/>
        </authorList>
    </citation>
    <scope>NUCLEOTIDE SEQUENCE</scope>
    <source>
        <strain evidence="1">DSM 25064</strain>
    </source>
</reference>